<sequence>MRLRRTKKTLRGVSMLVAASMLFGALPVAAGAAGAAGAGQGAGAQAFADMPSDWSTSALQHAVANGLLRGADGKINPNAQLTRAEMASIVVRMFGASVKGDLAAFEDVAPGAWYAPDMAIAYHMGAVGGSNGQMRPKDAVTREEAFTILARVFKLQPAEASNVAFADAGELSAWAKGSVHAIANAGYVHGADGKLNPKGRMTRAEFAQTLDNMIKQYVRSAGVVTEVAQGNVLINAPGVMLDNVTVNGDLILGDGVGNGEITLHNVNVTGRMVVRGGGENSVIIKGNSSVSRVIVSRIDGVVSVKVQDDARVEVVYVDDGSDDVNVQGTVGSIAVAAPEVTVTARKATMKEVSISGEHSRVIVDEDSSADTVTVNAEAAGARVDVAGTVGAVATAAEGTEVAGAGKVAKVEVKSGGANAKITTPGTSISVAAGVTGVTGGGGAAIAGGTSAVNNGAGSDLVRPSSPVTSTPDRTPPVIALKGEATVHVAYGSDYADAGVTVTDNQDSALSATVTYTKNGEPVSSIDTTSAGTYVVHYNVRDTAGNPAAEATREVVVDQAAPPVISNVGIASNNESPGVAAIGDTITLTFTADVPVTKLDNFKINGSNPDTFTNVGSVYTATHLVDDGDPVTGEPATFQINVKNAQGIYSLTVEATTDGSAVTIVRKPAVASVSPAAGPAAGGTSVTLAGTGFTDATDVTFGDAPAASFTVDSDTQITAVAPAGTAGAADVTVTKVGGTGTKTGGFTYVAAPAIAGISPAVGPEAGGTSVTITGIGFTGATAVAFGGEPVTGYTIVSDTQITATVPAGTAGAANVAVTTIGGTGTKVGGFTYVAAPATVSVSPSAGPAAGGTSVTITGTGFTGATAVNFGGEAAASFEVDSNTQITAVAPAGTAGAVDVTVTTIGGTATAAAGYTYVAAPTIASVSPSAGPTVGGTIVTIAGTGFTGATAVTFGGTAATGFTLVSNTQIVATAPAGSAGSANVAVTTIGGTGTKAAGYTYVAAPTIASVSPSAGPTAGGTSVTITGTGFTGATAVTFGGMPAISFAVFSDTMIVATSPAAAPGSANLAVTTSGGTGTKAGGFTYVGVPSITSISPAAGPDSGGNIVTISGSGFTGATAVTFDGMPGSITGIVTDTQLTVIVPSSWFTGSADVTVTSFGGSTTATAGYTFVATPVVNAISPAYGSVAGGTLVTIAGNGLTDAASVTFGGEAAVSFTVISDTQISATVPAGMEGAVDVVVTTAGGMGTVIGGFTYVAAPTVTSISKPIGPDSGGNTVTITGSGLYWTTGVTFGGVSVYDYTPISPTQLNVIVPAGMAGAPVDVTVTTYGGSGTLTGSYTYAAMPNIIQISPTAGPVTGGTAVVITGSGFAHTTEVWFGGEKVPFTINSDTQITLVTPASAPGFVDVIVMGEGGSSTVSDAFTYIAEP</sequence>
<dbReference type="Gene3D" id="2.60.40.10">
    <property type="entry name" value="Immunoglobulins"/>
    <property type="match status" value="10"/>
</dbReference>
<dbReference type="PANTHER" id="PTHR46769">
    <property type="entry name" value="POLYCYSTIC KIDNEY AND HEPATIC DISEASE 1 (AUTOSOMAL RECESSIVE)-LIKE 1"/>
    <property type="match status" value="1"/>
</dbReference>
<name>A0ABS3WEY5_9BACL</name>
<dbReference type="PANTHER" id="PTHR46769:SF2">
    <property type="entry name" value="FIBROCYSTIN-L ISOFORM 2 PRECURSOR-RELATED"/>
    <property type="match status" value="1"/>
</dbReference>
<dbReference type="SUPFAM" id="SSF81296">
    <property type="entry name" value="E set domains"/>
    <property type="match status" value="9"/>
</dbReference>
<dbReference type="PROSITE" id="PS51272">
    <property type="entry name" value="SLH"/>
    <property type="match status" value="3"/>
</dbReference>
<dbReference type="SMART" id="SM00429">
    <property type="entry name" value="IPT"/>
    <property type="match status" value="9"/>
</dbReference>
<comment type="caution">
    <text evidence="4">The sequence shown here is derived from an EMBL/GenBank/DDBJ whole genome shotgun (WGS) entry which is preliminary data.</text>
</comment>
<dbReference type="Pfam" id="PF01833">
    <property type="entry name" value="TIG"/>
    <property type="match status" value="9"/>
</dbReference>
<dbReference type="EMBL" id="JAGGDJ010000024">
    <property type="protein sequence ID" value="MBO7746880.1"/>
    <property type="molecule type" value="Genomic_DNA"/>
</dbReference>
<evidence type="ECO:0000256" key="2">
    <source>
        <dbReference type="SAM" id="SignalP"/>
    </source>
</evidence>
<proteinExistence type="predicted"/>
<organism evidence="4 5">
    <name type="scientific">Paenibacillus artemisiicola</name>
    <dbReference type="NCBI Taxonomy" id="1172618"/>
    <lineage>
        <taxon>Bacteria</taxon>
        <taxon>Bacillati</taxon>
        <taxon>Bacillota</taxon>
        <taxon>Bacilli</taxon>
        <taxon>Bacillales</taxon>
        <taxon>Paenibacillaceae</taxon>
        <taxon>Paenibacillus</taxon>
    </lineage>
</organism>
<dbReference type="InterPro" id="IPR014756">
    <property type="entry name" value="Ig_E-set"/>
</dbReference>
<feature type="domain" description="SLH" evidence="3">
    <location>
        <begin position="42"/>
        <end position="100"/>
    </location>
</feature>
<dbReference type="InterPro" id="IPR002909">
    <property type="entry name" value="IPT_dom"/>
</dbReference>
<protein>
    <submittedName>
        <fullName evidence="4">IPT/TIG domain-containing protein</fullName>
    </submittedName>
</protein>
<dbReference type="InterPro" id="IPR013783">
    <property type="entry name" value="Ig-like_fold"/>
</dbReference>
<evidence type="ECO:0000313" key="5">
    <source>
        <dbReference type="Proteomes" id="UP000670947"/>
    </source>
</evidence>
<feature type="chain" id="PRO_5045559290" evidence="2">
    <location>
        <begin position="31"/>
        <end position="1424"/>
    </location>
</feature>
<feature type="signal peptide" evidence="2">
    <location>
        <begin position="1"/>
        <end position="30"/>
    </location>
</feature>
<dbReference type="RefSeq" id="WP_208849620.1">
    <property type="nucleotide sequence ID" value="NZ_JAGGDJ010000024.1"/>
</dbReference>
<feature type="domain" description="SLH" evidence="3">
    <location>
        <begin position="101"/>
        <end position="163"/>
    </location>
</feature>
<accession>A0ABS3WEY5</accession>
<dbReference type="InterPro" id="IPR001119">
    <property type="entry name" value="SLH_dom"/>
</dbReference>
<keyword evidence="5" id="KW-1185">Reference proteome</keyword>
<gene>
    <name evidence="4" type="ORF">I8J29_21925</name>
</gene>
<dbReference type="Pfam" id="PF00395">
    <property type="entry name" value="SLH"/>
    <property type="match status" value="3"/>
</dbReference>
<dbReference type="CDD" id="cd00102">
    <property type="entry name" value="IPT"/>
    <property type="match status" value="9"/>
</dbReference>
<dbReference type="InterPro" id="IPR052387">
    <property type="entry name" value="Fibrocystin"/>
</dbReference>
<dbReference type="Proteomes" id="UP000670947">
    <property type="component" value="Unassembled WGS sequence"/>
</dbReference>
<reference evidence="4 5" key="1">
    <citation type="submission" date="2021-03" db="EMBL/GenBank/DDBJ databases">
        <title>Paenibacillus artemisicola MWE-103 whole genome sequence.</title>
        <authorList>
            <person name="Ham Y.J."/>
        </authorList>
    </citation>
    <scope>NUCLEOTIDE SEQUENCE [LARGE SCALE GENOMIC DNA]</scope>
    <source>
        <strain evidence="4 5">MWE-103</strain>
    </source>
</reference>
<evidence type="ECO:0000256" key="1">
    <source>
        <dbReference type="ARBA" id="ARBA00022729"/>
    </source>
</evidence>
<evidence type="ECO:0000259" key="3">
    <source>
        <dbReference type="PROSITE" id="PS51272"/>
    </source>
</evidence>
<feature type="domain" description="SLH" evidence="3">
    <location>
        <begin position="165"/>
        <end position="224"/>
    </location>
</feature>
<keyword evidence="1 2" id="KW-0732">Signal</keyword>
<dbReference type="InterPro" id="IPR032179">
    <property type="entry name" value="Cry22Aa_Ig-like"/>
</dbReference>
<dbReference type="Pfam" id="PF16403">
    <property type="entry name" value="Bact_surface_Ig-like"/>
    <property type="match status" value="1"/>
</dbReference>
<evidence type="ECO:0000313" key="4">
    <source>
        <dbReference type="EMBL" id="MBO7746880.1"/>
    </source>
</evidence>